<protein>
    <submittedName>
        <fullName evidence="1">Uncharacterized protein</fullName>
    </submittedName>
</protein>
<evidence type="ECO:0000313" key="1">
    <source>
        <dbReference type="EMBL" id="MED6107661.1"/>
    </source>
</evidence>
<dbReference type="Proteomes" id="UP001341840">
    <property type="component" value="Unassembled WGS sequence"/>
</dbReference>
<accession>A0ABU6Q7B2</accession>
<reference evidence="1 2" key="1">
    <citation type="journal article" date="2023" name="Plants (Basel)">
        <title>Bridging the Gap: Combining Genomics and Transcriptomics Approaches to Understand Stylosanthes scabra, an Orphan Legume from the Brazilian Caatinga.</title>
        <authorList>
            <person name="Ferreira-Neto J.R.C."/>
            <person name="da Silva M.D."/>
            <person name="Binneck E."/>
            <person name="de Melo N.F."/>
            <person name="da Silva R.H."/>
            <person name="de Melo A.L.T.M."/>
            <person name="Pandolfi V."/>
            <person name="Bustamante F.O."/>
            <person name="Brasileiro-Vidal A.C."/>
            <person name="Benko-Iseppon A.M."/>
        </authorList>
    </citation>
    <scope>NUCLEOTIDE SEQUENCE [LARGE SCALE GENOMIC DNA]</scope>
    <source>
        <tissue evidence="1">Leaves</tissue>
    </source>
</reference>
<name>A0ABU6Q7B2_9FABA</name>
<gene>
    <name evidence="1" type="ORF">PIB30_016104</name>
</gene>
<organism evidence="1 2">
    <name type="scientific">Stylosanthes scabra</name>
    <dbReference type="NCBI Taxonomy" id="79078"/>
    <lineage>
        <taxon>Eukaryota</taxon>
        <taxon>Viridiplantae</taxon>
        <taxon>Streptophyta</taxon>
        <taxon>Embryophyta</taxon>
        <taxon>Tracheophyta</taxon>
        <taxon>Spermatophyta</taxon>
        <taxon>Magnoliopsida</taxon>
        <taxon>eudicotyledons</taxon>
        <taxon>Gunneridae</taxon>
        <taxon>Pentapetalae</taxon>
        <taxon>rosids</taxon>
        <taxon>fabids</taxon>
        <taxon>Fabales</taxon>
        <taxon>Fabaceae</taxon>
        <taxon>Papilionoideae</taxon>
        <taxon>50 kb inversion clade</taxon>
        <taxon>dalbergioids sensu lato</taxon>
        <taxon>Dalbergieae</taxon>
        <taxon>Pterocarpus clade</taxon>
        <taxon>Stylosanthes</taxon>
    </lineage>
</organism>
<proteinExistence type="predicted"/>
<keyword evidence="2" id="KW-1185">Reference proteome</keyword>
<evidence type="ECO:0000313" key="2">
    <source>
        <dbReference type="Proteomes" id="UP001341840"/>
    </source>
</evidence>
<comment type="caution">
    <text evidence="1">The sequence shown here is derived from an EMBL/GenBank/DDBJ whole genome shotgun (WGS) entry which is preliminary data.</text>
</comment>
<dbReference type="EMBL" id="JASCZI010000045">
    <property type="protein sequence ID" value="MED6107661.1"/>
    <property type="molecule type" value="Genomic_DNA"/>
</dbReference>
<sequence>MNSPTLHAWQESAFNNLRLKELGESCCHQDHTHASRHHIESVSQGPHPCWQGHTNSGAETANWACLPRLDAYARLLVLRTHRLQQWPSRFCCDPFVPFTLSGHFRSELRLLNP</sequence>